<keyword evidence="3" id="KW-1185">Reference proteome</keyword>
<evidence type="ECO:0000313" key="3">
    <source>
        <dbReference type="Proteomes" id="UP000244005"/>
    </source>
</evidence>
<feature type="compositionally biased region" description="Polar residues" evidence="1">
    <location>
        <begin position="1"/>
        <end position="11"/>
    </location>
</feature>
<feature type="region of interest" description="Disordered" evidence="1">
    <location>
        <begin position="66"/>
        <end position="87"/>
    </location>
</feature>
<evidence type="ECO:0000313" key="2">
    <source>
        <dbReference type="EMBL" id="PTQ29899.1"/>
    </source>
</evidence>
<proteinExistence type="predicted"/>
<gene>
    <name evidence="2" type="ORF">MARPO_0133s0040</name>
</gene>
<dbReference type="Proteomes" id="UP000244005">
    <property type="component" value="Unassembled WGS sequence"/>
</dbReference>
<sequence length="172" mass="18051">MGSLPDSNSCPTAPAPPRLASRGNMHVGHHLTSKKFAALSALERDYITAAIIVPPVLTRVVKLPPPPPASPLPPTSVPSLRRTNQASFCPPPPNQSFANSSMPVDTRALPLLNLGQTPPPASSTLEASHASARGPASALSKPIRCQLTGLQLKPCRPYACMGLVRILRGYAS</sequence>
<reference evidence="3" key="1">
    <citation type="journal article" date="2017" name="Cell">
        <title>Insights into land plant evolution garnered from the Marchantia polymorpha genome.</title>
        <authorList>
            <person name="Bowman J.L."/>
            <person name="Kohchi T."/>
            <person name="Yamato K.T."/>
            <person name="Jenkins J."/>
            <person name="Shu S."/>
            <person name="Ishizaki K."/>
            <person name="Yamaoka S."/>
            <person name="Nishihama R."/>
            <person name="Nakamura Y."/>
            <person name="Berger F."/>
            <person name="Adam C."/>
            <person name="Aki S.S."/>
            <person name="Althoff F."/>
            <person name="Araki T."/>
            <person name="Arteaga-Vazquez M.A."/>
            <person name="Balasubrmanian S."/>
            <person name="Barry K."/>
            <person name="Bauer D."/>
            <person name="Boehm C.R."/>
            <person name="Briginshaw L."/>
            <person name="Caballero-Perez J."/>
            <person name="Catarino B."/>
            <person name="Chen F."/>
            <person name="Chiyoda S."/>
            <person name="Chovatia M."/>
            <person name="Davies K.M."/>
            <person name="Delmans M."/>
            <person name="Demura T."/>
            <person name="Dierschke T."/>
            <person name="Dolan L."/>
            <person name="Dorantes-Acosta A.E."/>
            <person name="Eklund D.M."/>
            <person name="Florent S.N."/>
            <person name="Flores-Sandoval E."/>
            <person name="Fujiyama A."/>
            <person name="Fukuzawa H."/>
            <person name="Galik B."/>
            <person name="Grimanelli D."/>
            <person name="Grimwood J."/>
            <person name="Grossniklaus U."/>
            <person name="Hamada T."/>
            <person name="Haseloff J."/>
            <person name="Hetherington A.J."/>
            <person name="Higo A."/>
            <person name="Hirakawa Y."/>
            <person name="Hundley H.N."/>
            <person name="Ikeda Y."/>
            <person name="Inoue K."/>
            <person name="Inoue S.I."/>
            <person name="Ishida S."/>
            <person name="Jia Q."/>
            <person name="Kakita M."/>
            <person name="Kanazawa T."/>
            <person name="Kawai Y."/>
            <person name="Kawashima T."/>
            <person name="Kennedy M."/>
            <person name="Kinose K."/>
            <person name="Kinoshita T."/>
            <person name="Kohara Y."/>
            <person name="Koide E."/>
            <person name="Komatsu K."/>
            <person name="Kopischke S."/>
            <person name="Kubo M."/>
            <person name="Kyozuka J."/>
            <person name="Lagercrantz U."/>
            <person name="Lin S.S."/>
            <person name="Lindquist E."/>
            <person name="Lipzen A.M."/>
            <person name="Lu C.W."/>
            <person name="De Luna E."/>
            <person name="Martienssen R.A."/>
            <person name="Minamino N."/>
            <person name="Mizutani M."/>
            <person name="Mizutani M."/>
            <person name="Mochizuki N."/>
            <person name="Monte I."/>
            <person name="Mosher R."/>
            <person name="Nagasaki H."/>
            <person name="Nakagami H."/>
            <person name="Naramoto S."/>
            <person name="Nishitani K."/>
            <person name="Ohtani M."/>
            <person name="Okamoto T."/>
            <person name="Okumura M."/>
            <person name="Phillips J."/>
            <person name="Pollak B."/>
            <person name="Reinders A."/>
            <person name="Rovekamp M."/>
            <person name="Sano R."/>
            <person name="Sawa S."/>
            <person name="Schmid M.W."/>
            <person name="Shirakawa M."/>
            <person name="Solano R."/>
            <person name="Spunde A."/>
            <person name="Suetsugu N."/>
            <person name="Sugano S."/>
            <person name="Sugiyama A."/>
            <person name="Sun R."/>
            <person name="Suzuki Y."/>
            <person name="Takenaka M."/>
            <person name="Takezawa D."/>
            <person name="Tomogane H."/>
            <person name="Tsuzuki M."/>
            <person name="Ueda T."/>
            <person name="Umeda M."/>
            <person name="Ward J.M."/>
            <person name="Watanabe Y."/>
            <person name="Yazaki K."/>
            <person name="Yokoyama R."/>
            <person name="Yoshitake Y."/>
            <person name="Yotsui I."/>
            <person name="Zachgo S."/>
            <person name="Schmutz J."/>
        </authorList>
    </citation>
    <scope>NUCLEOTIDE SEQUENCE [LARGE SCALE GENOMIC DNA]</scope>
    <source>
        <strain evidence="3">Tak-1</strain>
    </source>
</reference>
<feature type="region of interest" description="Disordered" evidence="1">
    <location>
        <begin position="1"/>
        <end position="24"/>
    </location>
</feature>
<dbReference type="EMBL" id="KZ772805">
    <property type="protein sequence ID" value="PTQ29899.1"/>
    <property type="molecule type" value="Genomic_DNA"/>
</dbReference>
<organism evidence="2 3">
    <name type="scientific">Marchantia polymorpha</name>
    <name type="common">Common liverwort</name>
    <name type="synonym">Marchantia aquatica</name>
    <dbReference type="NCBI Taxonomy" id="3197"/>
    <lineage>
        <taxon>Eukaryota</taxon>
        <taxon>Viridiplantae</taxon>
        <taxon>Streptophyta</taxon>
        <taxon>Embryophyta</taxon>
        <taxon>Marchantiophyta</taxon>
        <taxon>Marchantiopsida</taxon>
        <taxon>Marchantiidae</taxon>
        <taxon>Marchantiales</taxon>
        <taxon>Marchantiaceae</taxon>
        <taxon>Marchantia</taxon>
    </lineage>
</organism>
<evidence type="ECO:0000256" key="1">
    <source>
        <dbReference type="SAM" id="MobiDB-lite"/>
    </source>
</evidence>
<accession>A0A2R6W7R7</accession>
<feature type="compositionally biased region" description="Pro residues" evidence="1">
    <location>
        <begin position="66"/>
        <end position="76"/>
    </location>
</feature>
<protein>
    <submittedName>
        <fullName evidence="2">Uncharacterized protein</fullName>
    </submittedName>
</protein>
<dbReference type="AlphaFoldDB" id="A0A2R6W7R7"/>
<name>A0A2R6W7R7_MARPO</name>